<keyword evidence="2" id="KW-1185">Reference proteome</keyword>
<feature type="transmembrane region" description="Helical" evidence="1">
    <location>
        <begin position="71"/>
        <end position="91"/>
    </location>
</feature>
<keyword evidence="1" id="KW-1133">Transmembrane helix</keyword>
<protein>
    <submittedName>
        <fullName evidence="3">Uncharacterized protein LOC112457423 isoform X2</fullName>
    </submittedName>
</protein>
<organism evidence="2 3">
    <name type="scientific">Temnothorax curvispinosus</name>
    <dbReference type="NCBI Taxonomy" id="300111"/>
    <lineage>
        <taxon>Eukaryota</taxon>
        <taxon>Metazoa</taxon>
        <taxon>Ecdysozoa</taxon>
        <taxon>Arthropoda</taxon>
        <taxon>Hexapoda</taxon>
        <taxon>Insecta</taxon>
        <taxon>Pterygota</taxon>
        <taxon>Neoptera</taxon>
        <taxon>Endopterygota</taxon>
        <taxon>Hymenoptera</taxon>
        <taxon>Apocrita</taxon>
        <taxon>Aculeata</taxon>
        <taxon>Formicoidea</taxon>
        <taxon>Formicidae</taxon>
        <taxon>Myrmicinae</taxon>
        <taxon>Temnothorax</taxon>
    </lineage>
</organism>
<dbReference type="AlphaFoldDB" id="A0A6J1Q255"/>
<gene>
    <name evidence="3" type="primary">LOC112457423</name>
</gene>
<evidence type="ECO:0000256" key="1">
    <source>
        <dbReference type="SAM" id="Phobius"/>
    </source>
</evidence>
<evidence type="ECO:0000313" key="3">
    <source>
        <dbReference type="RefSeq" id="XP_024876229.1"/>
    </source>
</evidence>
<name>A0A6J1Q255_9HYME</name>
<keyword evidence="1" id="KW-0472">Membrane</keyword>
<proteinExistence type="predicted"/>
<evidence type="ECO:0000313" key="2">
    <source>
        <dbReference type="Proteomes" id="UP000504618"/>
    </source>
</evidence>
<accession>A0A6J1Q255</accession>
<dbReference type="GeneID" id="112457423"/>
<dbReference type="Proteomes" id="UP000504618">
    <property type="component" value="Unplaced"/>
</dbReference>
<feature type="transmembrane region" description="Helical" evidence="1">
    <location>
        <begin position="40"/>
        <end position="64"/>
    </location>
</feature>
<keyword evidence="1" id="KW-0812">Transmembrane</keyword>
<dbReference type="RefSeq" id="XP_024876229.1">
    <property type="nucleotide sequence ID" value="XM_025020461.1"/>
</dbReference>
<reference evidence="3" key="1">
    <citation type="submission" date="2025-08" db="UniProtKB">
        <authorList>
            <consortium name="RefSeq"/>
        </authorList>
    </citation>
    <scope>IDENTIFICATION</scope>
    <source>
        <tissue evidence="3">Whole body</tissue>
    </source>
</reference>
<sequence>MYIAEDQLRDDTRTVDTSELDSAIEKYISIRLKQNLHLEWAASFLLHVGSVVILAVVVLLMVLFERSPHTVAAIITALLIIVIILTTILLLNDDPVDLVDLADPVYT</sequence>
<dbReference type="SUPFAM" id="SSF82866">
    <property type="entry name" value="Multidrug efflux transporter AcrB transmembrane domain"/>
    <property type="match status" value="1"/>
</dbReference>